<feature type="region of interest" description="Disordered" evidence="1">
    <location>
        <begin position="181"/>
        <end position="201"/>
    </location>
</feature>
<evidence type="ECO:0000313" key="4">
    <source>
        <dbReference type="Proteomes" id="UP000542776"/>
    </source>
</evidence>
<dbReference type="EMBL" id="JACIEK010000021">
    <property type="protein sequence ID" value="MBB4000493.1"/>
    <property type="molecule type" value="Genomic_DNA"/>
</dbReference>
<dbReference type="RefSeq" id="WP_183202345.1">
    <property type="nucleotide sequence ID" value="NZ_JACIEK010000021.1"/>
</dbReference>
<dbReference type="GO" id="GO:0003677">
    <property type="term" value="F:DNA binding"/>
    <property type="evidence" value="ECO:0007669"/>
    <property type="project" value="InterPro"/>
</dbReference>
<comment type="caution">
    <text evidence="3">The sequence shown here is derived from an EMBL/GenBank/DDBJ whole genome shotgun (WGS) entry which is preliminary data.</text>
</comment>
<keyword evidence="4" id="KW-1185">Reference proteome</keyword>
<dbReference type="SMART" id="SM00530">
    <property type="entry name" value="HTH_XRE"/>
    <property type="match status" value="1"/>
</dbReference>
<dbReference type="InterPro" id="IPR001387">
    <property type="entry name" value="Cro/C1-type_HTH"/>
</dbReference>
<evidence type="ECO:0000256" key="1">
    <source>
        <dbReference type="SAM" id="MobiDB-lite"/>
    </source>
</evidence>
<evidence type="ECO:0000259" key="2">
    <source>
        <dbReference type="PROSITE" id="PS50943"/>
    </source>
</evidence>
<dbReference type="Proteomes" id="UP000542776">
    <property type="component" value="Unassembled WGS sequence"/>
</dbReference>
<protein>
    <submittedName>
        <fullName evidence="3">Transcriptional regulator with XRE-family HTH domain</fullName>
    </submittedName>
</protein>
<reference evidence="3 4" key="1">
    <citation type="submission" date="2020-08" db="EMBL/GenBank/DDBJ databases">
        <title>Genomic Encyclopedia of Type Strains, Phase IV (KMG-IV): sequencing the most valuable type-strain genomes for metagenomic binning, comparative biology and taxonomic classification.</title>
        <authorList>
            <person name="Goeker M."/>
        </authorList>
    </citation>
    <scope>NUCLEOTIDE SEQUENCE [LARGE SCALE GENOMIC DNA]</scope>
    <source>
        <strain evidence="3 4">DSM 102238</strain>
    </source>
</reference>
<feature type="domain" description="HTH cro/C1-type" evidence="2">
    <location>
        <begin position="73"/>
        <end position="127"/>
    </location>
</feature>
<proteinExistence type="predicted"/>
<sequence>MRFSVLMEDGLVVGRTRRQRGLMHFRDLFGISVDMCDHREEGAPNDLLLARCGMTADILTSADAINRHLGARLQQLRRQHRLSLQACGNILDVSYQQIQKYETGANRLSVASLVRLARWFDISPASFFEGLDPAPSSGDPDVSLRSPQERDRLPDVQLTRSIERLNPLSRHRLHALILAIEQDQTRRPAKDPASSSADRHA</sequence>
<dbReference type="CDD" id="cd00093">
    <property type="entry name" value="HTH_XRE"/>
    <property type="match status" value="1"/>
</dbReference>
<dbReference type="InterPro" id="IPR010982">
    <property type="entry name" value="Lambda_DNA-bd_dom_sf"/>
</dbReference>
<gene>
    <name evidence="3" type="ORF">GGR04_004371</name>
</gene>
<accession>A0A7W6H8R7</accession>
<dbReference type="Gene3D" id="1.10.260.40">
    <property type="entry name" value="lambda repressor-like DNA-binding domains"/>
    <property type="match status" value="1"/>
</dbReference>
<dbReference type="Pfam" id="PF13560">
    <property type="entry name" value="HTH_31"/>
    <property type="match status" value="1"/>
</dbReference>
<organism evidence="3 4">
    <name type="scientific">Aureimonas pseudogalii</name>
    <dbReference type="NCBI Taxonomy" id="1744844"/>
    <lineage>
        <taxon>Bacteria</taxon>
        <taxon>Pseudomonadati</taxon>
        <taxon>Pseudomonadota</taxon>
        <taxon>Alphaproteobacteria</taxon>
        <taxon>Hyphomicrobiales</taxon>
        <taxon>Aurantimonadaceae</taxon>
        <taxon>Aureimonas</taxon>
    </lineage>
</organism>
<dbReference type="AlphaFoldDB" id="A0A7W6H8R7"/>
<dbReference type="PROSITE" id="PS50943">
    <property type="entry name" value="HTH_CROC1"/>
    <property type="match status" value="1"/>
</dbReference>
<name>A0A7W6H8R7_9HYPH</name>
<feature type="region of interest" description="Disordered" evidence="1">
    <location>
        <begin position="130"/>
        <end position="153"/>
    </location>
</feature>
<dbReference type="SUPFAM" id="SSF47413">
    <property type="entry name" value="lambda repressor-like DNA-binding domains"/>
    <property type="match status" value="1"/>
</dbReference>
<evidence type="ECO:0000313" key="3">
    <source>
        <dbReference type="EMBL" id="MBB4000493.1"/>
    </source>
</evidence>